<reference evidence="2" key="2">
    <citation type="journal article" date="2017" name="Nat. Plants">
        <title>The Aegilops tauschii genome reveals multiple impacts of transposons.</title>
        <authorList>
            <person name="Zhao G."/>
            <person name="Zou C."/>
            <person name="Li K."/>
            <person name="Wang K."/>
            <person name="Li T."/>
            <person name="Gao L."/>
            <person name="Zhang X."/>
            <person name="Wang H."/>
            <person name="Yang Z."/>
            <person name="Liu X."/>
            <person name="Jiang W."/>
            <person name="Mao L."/>
            <person name="Kong X."/>
            <person name="Jiao Y."/>
            <person name="Jia J."/>
        </authorList>
    </citation>
    <scope>NUCLEOTIDE SEQUENCE [LARGE SCALE GENOMIC DNA]</scope>
    <source>
        <strain evidence="2">cv. AL8/78</strain>
    </source>
</reference>
<sequence length="69" mass="8407">MLIDHLHISFIFLQTWFYEKFHIDRNISYFRHDKPLNLDCNEAKVGKVRQNNLRELRMGLRGICLVYLL</sequence>
<evidence type="ECO:0000313" key="2">
    <source>
        <dbReference type="Proteomes" id="UP000015105"/>
    </source>
</evidence>
<dbReference type="Gramene" id="AET6Gv20012000.3">
    <property type="protein sequence ID" value="AET6Gv20012000.3"/>
    <property type="gene ID" value="AET6Gv20012000"/>
</dbReference>
<dbReference type="AlphaFoldDB" id="A0A453MP39"/>
<organism evidence="1 2">
    <name type="scientific">Aegilops tauschii subsp. strangulata</name>
    <name type="common">Goatgrass</name>
    <dbReference type="NCBI Taxonomy" id="200361"/>
    <lineage>
        <taxon>Eukaryota</taxon>
        <taxon>Viridiplantae</taxon>
        <taxon>Streptophyta</taxon>
        <taxon>Embryophyta</taxon>
        <taxon>Tracheophyta</taxon>
        <taxon>Spermatophyta</taxon>
        <taxon>Magnoliopsida</taxon>
        <taxon>Liliopsida</taxon>
        <taxon>Poales</taxon>
        <taxon>Poaceae</taxon>
        <taxon>BOP clade</taxon>
        <taxon>Pooideae</taxon>
        <taxon>Triticodae</taxon>
        <taxon>Triticeae</taxon>
        <taxon>Triticinae</taxon>
        <taxon>Aegilops</taxon>
    </lineage>
</organism>
<protein>
    <submittedName>
        <fullName evidence="1">Uncharacterized protein</fullName>
    </submittedName>
</protein>
<reference evidence="2" key="1">
    <citation type="journal article" date="2014" name="Science">
        <title>Ancient hybridizations among the ancestral genomes of bread wheat.</title>
        <authorList>
            <consortium name="International Wheat Genome Sequencing Consortium,"/>
            <person name="Marcussen T."/>
            <person name="Sandve S.R."/>
            <person name="Heier L."/>
            <person name="Spannagl M."/>
            <person name="Pfeifer M."/>
            <person name="Jakobsen K.S."/>
            <person name="Wulff B.B."/>
            <person name="Steuernagel B."/>
            <person name="Mayer K.F."/>
            <person name="Olsen O.A."/>
        </authorList>
    </citation>
    <scope>NUCLEOTIDE SEQUENCE [LARGE SCALE GENOMIC DNA]</scope>
    <source>
        <strain evidence="2">cv. AL8/78</strain>
    </source>
</reference>
<dbReference type="Proteomes" id="UP000015105">
    <property type="component" value="Chromosome 6D"/>
</dbReference>
<dbReference type="EnsemblPlants" id="AET6Gv20012000.3">
    <property type="protein sequence ID" value="AET6Gv20012000.3"/>
    <property type="gene ID" value="AET6Gv20012000"/>
</dbReference>
<evidence type="ECO:0000313" key="1">
    <source>
        <dbReference type="EnsemblPlants" id="AET6Gv20012000.3"/>
    </source>
</evidence>
<reference evidence="1" key="4">
    <citation type="submission" date="2019-03" db="UniProtKB">
        <authorList>
            <consortium name="EnsemblPlants"/>
        </authorList>
    </citation>
    <scope>IDENTIFICATION</scope>
</reference>
<reference evidence="1" key="5">
    <citation type="journal article" date="2021" name="G3 (Bethesda)">
        <title>Aegilops tauschii genome assembly Aet v5.0 features greater sequence contiguity and improved annotation.</title>
        <authorList>
            <person name="Wang L."/>
            <person name="Zhu T."/>
            <person name="Rodriguez J.C."/>
            <person name="Deal K.R."/>
            <person name="Dubcovsky J."/>
            <person name="McGuire P.E."/>
            <person name="Lux T."/>
            <person name="Spannagl M."/>
            <person name="Mayer K.F.X."/>
            <person name="Baldrich P."/>
            <person name="Meyers B.C."/>
            <person name="Huo N."/>
            <person name="Gu Y.Q."/>
            <person name="Zhou H."/>
            <person name="Devos K.M."/>
            <person name="Bennetzen J.L."/>
            <person name="Unver T."/>
            <person name="Budak H."/>
            <person name="Gulick P.J."/>
            <person name="Galiba G."/>
            <person name="Kalapos B."/>
            <person name="Nelson D.R."/>
            <person name="Li P."/>
            <person name="You F.M."/>
            <person name="Luo M.C."/>
            <person name="Dvorak J."/>
        </authorList>
    </citation>
    <scope>NUCLEOTIDE SEQUENCE [LARGE SCALE GENOMIC DNA]</scope>
    <source>
        <strain evidence="1">cv. AL8/78</strain>
    </source>
</reference>
<reference evidence="1" key="3">
    <citation type="journal article" date="2017" name="Nature">
        <title>Genome sequence of the progenitor of the wheat D genome Aegilops tauschii.</title>
        <authorList>
            <person name="Luo M.C."/>
            <person name="Gu Y.Q."/>
            <person name="Puiu D."/>
            <person name="Wang H."/>
            <person name="Twardziok S.O."/>
            <person name="Deal K.R."/>
            <person name="Huo N."/>
            <person name="Zhu T."/>
            <person name="Wang L."/>
            <person name="Wang Y."/>
            <person name="McGuire P.E."/>
            <person name="Liu S."/>
            <person name="Long H."/>
            <person name="Ramasamy R.K."/>
            <person name="Rodriguez J.C."/>
            <person name="Van S.L."/>
            <person name="Yuan L."/>
            <person name="Wang Z."/>
            <person name="Xia Z."/>
            <person name="Xiao L."/>
            <person name="Anderson O.D."/>
            <person name="Ouyang S."/>
            <person name="Liang Y."/>
            <person name="Zimin A.V."/>
            <person name="Pertea G."/>
            <person name="Qi P."/>
            <person name="Bennetzen J.L."/>
            <person name="Dai X."/>
            <person name="Dawson M.W."/>
            <person name="Muller H.G."/>
            <person name="Kugler K."/>
            <person name="Rivarola-Duarte L."/>
            <person name="Spannagl M."/>
            <person name="Mayer K.F.X."/>
            <person name="Lu F.H."/>
            <person name="Bevan M.W."/>
            <person name="Leroy P."/>
            <person name="Li P."/>
            <person name="You F.M."/>
            <person name="Sun Q."/>
            <person name="Liu Z."/>
            <person name="Lyons E."/>
            <person name="Wicker T."/>
            <person name="Salzberg S.L."/>
            <person name="Devos K.M."/>
            <person name="Dvorak J."/>
        </authorList>
    </citation>
    <scope>NUCLEOTIDE SEQUENCE [LARGE SCALE GENOMIC DNA]</scope>
    <source>
        <strain evidence="1">cv. AL8/78</strain>
    </source>
</reference>
<keyword evidence="2" id="KW-1185">Reference proteome</keyword>
<name>A0A453MP39_AEGTS</name>
<proteinExistence type="predicted"/>
<accession>A0A453MP39</accession>